<comment type="similarity">
    <text evidence="1 6 7">Belongs to the peptidase S8 family.</text>
</comment>
<dbReference type="EMBL" id="QGUI01001001">
    <property type="protein sequence ID" value="PZM89172.1"/>
    <property type="molecule type" value="Genomic_DNA"/>
</dbReference>
<dbReference type="SUPFAM" id="SSF54897">
    <property type="entry name" value="Protease propeptides/inhibitors"/>
    <property type="match status" value="1"/>
</dbReference>
<evidence type="ECO:0000256" key="6">
    <source>
        <dbReference type="PROSITE-ProRule" id="PRU01240"/>
    </source>
</evidence>
<dbReference type="PROSITE" id="PS00137">
    <property type="entry name" value="SUBTILASE_HIS"/>
    <property type="match status" value="1"/>
</dbReference>
<comment type="caution">
    <text evidence="10">The sequence shown here is derived from an EMBL/GenBank/DDBJ whole genome shotgun (WGS) entry which is preliminary data.</text>
</comment>
<protein>
    <submittedName>
        <fullName evidence="10">Peptidase S8</fullName>
    </submittedName>
</protein>
<proteinExistence type="inferred from homology"/>
<evidence type="ECO:0000256" key="3">
    <source>
        <dbReference type="ARBA" id="ARBA00022801"/>
    </source>
</evidence>
<dbReference type="PRINTS" id="PR00723">
    <property type="entry name" value="SUBTILISIN"/>
</dbReference>
<dbReference type="InterPro" id="IPR023828">
    <property type="entry name" value="Peptidase_S8_Ser-AS"/>
</dbReference>
<reference evidence="10" key="1">
    <citation type="submission" date="2018-05" db="EMBL/GenBank/DDBJ databases">
        <authorList>
            <person name="Lanie J.A."/>
            <person name="Ng W.-L."/>
            <person name="Kazmierczak K.M."/>
            <person name="Andrzejewski T.M."/>
            <person name="Davidsen T.M."/>
            <person name="Wayne K.J."/>
            <person name="Tettelin H."/>
            <person name="Glass J.I."/>
            <person name="Rusch D."/>
            <person name="Podicherti R."/>
            <person name="Tsui H.-C.T."/>
            <person name="Winkler M.E."/>
        </authorList>
    </citation>
    <scope>NUCLEOTIDE SEQUENCE</scope>
    <source>
        <strain evidence="10">ZC4RG45</strain>
    </source>
</reference>
<dbReference type="PROSITE" id="PS00136">
    <property type="entry name" value="SUBTILASE_ASP"/>
    <property type="match status" value="1"/>
</dbReference>
<sequence>MANRKGAKAGVPTWRRCTRRRRRIRLSRVSTSWSSRRARRTLRVWPGGLSRSRGNLRHTYSRALRGFSGRLPAQAVEALRRNPNVAYIEQDQEVRIVATQTNATWGLDRIDQRDRPLNGTYVYNRTGAGVNAYIIDTGIRTSHTDFGGRASNVFDAFGGNGQDCNGHGTHVAGTVGGTTWGVAKAVRLYGVRVLNCQGNGSVSGVIAGVDWVTSNHQKPAVANMSLGGGISTALDNAVRNSIAAGVTYVIAAGNESVNACNVSPARVGEALTVGSTTSSDTRSSFSNYGSCLDLFAPGSSIRSAWHTSNTATATISGTSMAAPHVAGVAALYLEANPSASPAQVNAAIVNNSSTGKLSGIGSGSPNRLLYSGFIGGGGGTPSDPPGGAPCSGCSAYNGSLSGSGDYDYQPNGNYYSAPSGTHRGWLTGPSGTDFDLYLYRWNGYNWSLVARSISSGSTEQVTYTGSSGYYLWVVESYQGSGPYTFWLERP</sequence>
<dbReference type="InterPro" id="IPR037045">
    <property type="entry name" value="S8pro/Inhibitor_I9_sf"/>
</dbReference>
<dbReference type="FunFam" id="3.40.50.200:FF:000014">
    <property type="entry name" value="Proteinase K"/>
    <property type="match status" value="1"/>
</dbReference>
<dbReference type="PROSITE" id="PS00138">
    <property type="entry name" value="SUBTILASE_SER"/>
    <property type="match status" value="1"/>
</dbReference>
<dbReference type="Gene3D" id="3.30.70.80">
    <property type="entry name" value="Peptidase S8 propeptide/proteinase inhibitor I9"/>
    <property type="match status" value="1"/>
</dbReference>
<dbReference type="GO" id="GO:0006508">
    <property type="term" value="P:proteolysis"/>
    <property type="evidence" value="ECO:0007669"/>
    <property type="project" value="UniProtKB-KW"/>
</dbReference>
<evidence type="ECO:0000256" key="7">
    <source>
        <dbReference type="RuleBase" id="RU003355"/>
    </source>
</evidence>
<dbReference type="InterPro" id="IPR036852">
    <property type="entry name" value="Peptidase_S8/S53_dom_sf"/>
</dbReference>
<evidence type="ECO:0000313" key="10">
    <source>
        <dbReference type="EMBL" id="PZM89172.1"/>
    </source>
</evidence>
<dbReference type="InterPro" id="IPR015500">
    <property type="entry name" value="Peptidase_S8_subtilisin-rel"/>
</dbReference>
<dbReference type="SUPFAM" id="SSF52743">
    <property type="entry name" value="Subtilisin-like"/>
    <property type="match status" value="1"/>
</dbReference>
<accession>A0A2W4IQF9</accession>
<evidence type="ECO:0000259" key="9">
    <source>
        <dbReference type="Pfam" id="PF05922"/>
    </source>
</evidence>
<dbReference type="InterPro" id="IPR022398">
    <property type="entry name" value="Peptidase_S8_His-AS"/>
</dbReference>
<dbReference type="Gene3D" id="3.40.50.200">
    <property type="entry name" value="Peptidase S8/S53 domain"/>
    <property type="match status" value="1"/>
</dbReference>
<dbReference type="InterPro" id="IPR010259">
    <property type="entry name" value="S8pro/Inhibitor_I9"/>
</dbReference>
<keyword evidence="3 6" id="KW-0378">Hydrolase</keyword>
<name>A0A2W4IQF9_9PSEU</name>
<evidence type="ECO:0000256" key="5">
    <source>
        <dbReference type="PIRSR" id="PIRSR615500-1"/>
    </source>
</evidence>
<dbReference type="PROSITE" id="PS51892">
    <property type="entry name" value="SUBTILASE"/>
    <property type="match status" value="1"/>
</dbReference>
<keyword evidence="2 6" id="KW-0645">Protease</keyword>
<evidence type="ECO:0000259" key="8">
    <source>
        <dbReference type="Pfam" id="PF00082"/>
    </source>
</evidence>
<dbReference type="CDD" id="cd04077">
    <property type="entry name" value="Peptidases_S8_PCSK9_ProteinaseK_like"/>
    <property type="match status" value="1"/>
</dbReference>
<dbReference type="GO" id="GO:0004252">
    <property type="term" value="F:serine-type endopeptidase activity"/>
    <property type="evidence" value="ECO:0007669"/>
    <property type="project" value="UniProtKB-UniRule"/>
</dbReference>
<dbReference type="AlphaFoldDB" id="A0A2W4IQF9"/>
<feature type="active site" description="Charge relay system" evidence="5 6">
    <location>
        <position position="319"/>
    </location>
</feature>
<feature type="active site" description="Charge relay system" evidence="5 6">
    <location>
        <position position="167"/>
    </location>
</feature>
<organism evidence="10">
    <name type="scientific">Thermocrispum agreste</name>
    <dbReference type="NCBI Taxonomy" id="37925"/>
    <lineage>
        <taxon>Bacteria</taxon>
        <taxon>Bacillati</taxon>
        <taxon>Actinomycetota</taxon>
        <taxon>Actinomycetes</taxon>
        <taxon>Pseudonocardiales</taxon>
        <taxon>Pseudonocardiaceae</taxon>
        <taxon>Thermocrispum</taxon>
    </lineage>
</organism>
<keyword evidence="4 6" id="KW-0720">Serine protease</keyword>
<dbReference type="Gene3D" id="2.60.120.380">
    <property type="match status" value="1"/>
</dbReference>
<feature type="domain" description="Inhibitor I9" evidence="9">
    <location>
        <begin position="32"/>
        <end position="96"/>
    </location>
</feature>
<dbReference type="PANTHER" id="PTHR43806:SF11">
    <property type="entry name" value="CEREVISIN-RELATED"/>
    <property type="match status" value="1"/>
</dbReference>
<gene>
    <name evidence="10" type="ORF">DIU77_19460</name>
</gene>
<dbReference type="InterPro" id="IPR050131">
    <property type="entry name" value="Peptidase_S8_subtilisin-like"/>
</dbReference>
<feature type="active site" description="Charge relay system" evidence="5 6">
    <location>
        <position position="136"/>
    </location>
</feature>
<dbReference type="GO" id="GO:0005615">
    <property type="term" value="C:extracellular space"/>
    <property type="evidence" value="ECO:0007669"/>
    <property type="project" value="TreeGrafter"/>
</dbReference>
<evidence type="ECO:0000256" key="1">
    <source>
        <dbReference type="ARBA" id="ARBA00011073"/>
    </source>
</evidence>
<dbReference type="Pfam" id="PF00082">
    <property type="entry name" value="Peptidase_S8"/>
    <property type="match status" value="1"/>
</dbReference>
<dbReference type="InterPro" id="IPR000209">
    <property type="entry name" value="Peptidase_S8/S53_dom"/>
</dbReference>
<dbReference type="Pfam" id="PF05922">
    <property type="entry name" value="Inhibitor_I9"/>
    <property type="match status" value="1"/>
</dbReference>
<evidence type="ECO:0000256" key="4">
    <source>
        <dbReference type="ARBA" id="ARBA00022825"/>
    </source>
</evidence>
<evidence type="ECO:0000256" key="2">
    <source>
        <dbReference type="ARBA" id="ARBA00022670"/>
    </source>
</evidence>
<dbReference type="PANTHER" id="PTHR43806">
    <property type="entry name" value="PEPTIDASE S8"/>
    <property type="match status" value="1"/>
</dbReference>
<feature type="domain" description="Peptidase S8/S53" evidence="8">
    <location>
        <begin position="134"/>
        <end position="354"/>
    </location>
</feature>
<dbReference type="InterPro" id="IPR023827">
    <property type="entry name" value="Peptidase_S8_Asp-AS"/>
</dbReference>
<dbReference type="InterPro" id="IPR034193">
    <property type="entry name" value="PCSK9_ProteinaseK-like"/>
</dbReference>